<organism evidence="1">
    <name type="scientific">Myoviridae sp. ctY1522</name>
    <dbReference type="NCBI Taxonomy" id="2825124"/>
    <lineage>
        <taxon>Viruses</taxon>
        <taxon>Duplodnaviria</taxon>
        <taxon>Heunggongvirae</taxon>
        <taxon>Uroviricota</taxon>
        <taxon>Caudoviricetes</taxon>
    </lineage>
</organism>
<protein>
    <submittedName>
        <fullName evidence="1">Uncharacterized protein</fullName>
    </submittedName>
</protein>
<reference evidence="1" key="1">
    <citation type="journal article" date="2021" name="Proc. Natl. Acad. Sci. U.S.A.">
        <title>A Catalog of Tens of Thousands of Viruses from Human Metagenomes Reveals Hidden Associations with Chronic Diseases.</title>
        <authorList>
            <person name="Tisza M.J."/>
            <person name="Buck C.B."/>
        </authorList>
    </citation>
    <scope>NUCLEOTIDE SEQUENCE</scope>
    <source>
        <strain evidence="1">CtY1522</strain>
    </source>
</reference>
<sequence>MATTKTKEVNAEVAEVNAPVKDPFDCPPENRVPVILPRIPGSKDQSQYVCVNGHDFLIQRGVTVYVPPYVKEVLDHAEMAAMDAARYIESTEKV</sequence>
<evidence type="ECO:0000313" key="1">
    <source>
        <dbReference type="EMBL" id="DAF84609.1"/>
    </source>
</evidence>
<accession>A0A8S5TQX5</accession>
<name>A0A8S5TQX5_9CAUD</name>
<dbReference type="EMBL" id="BK015906">
    <property type="protein sequence ID" value="DAF84609.1"/>
    <property type="molecule type" value="Genomic_DNA"/>
</dbReference>
<proteinExistence type="predicted"/>